<reference evidence="5 6" key="1">
    <citation type="submission" date="2019-08" db="EMBL/GenBank/DDBJ databases">
        <title>The genome sequence of a newly discovered highly antifungal drug resistant Aspergillus species, Aspergillus tanneri NIH 1004.</title>
        <authorList>
            <person name="Mounaud S."/>
            <person name="Singh I."/>
            <person name="Joardar V."/>
            <person name="Pakala S."/>
            <person name="Pakala S."/>
            <person name="Venepally P."/>
            <person name="Chung J.K."/>
            <person name="Losada L."/>
            <person name="Nierman W.C."/>
        </authorList>
    </citation>
    <scope>NUCLEOTIDE SEQUENCE [LARGE SCALE GENOMIC DNA]</scope>
    <source>
        <strain evidence="5 6">NIH1004</strain>
    </source>
</reference>
<dbReference type="InterPro" id="IPR036188">
    <property type="entry name" value="FAD/NAD-bd_sf"/>
</dbReference>
<dbReference type="EMBL" id="QUQM01000003">
    <property type="protein sequence ID" value="KAA8649389.1"/>
    <property type="molecule type" value="Genomic_DNA"/>
</dbReference>
<dbReference type="Proteomes" id="UP000324241">
    <property type="component" value="Unassembled WGS sequence"/>
</dbReference>
<dbReference type="VEuPathDB" id="FungiDB:EYZ11_010546"/>
<gene>
    <name evidence="5" type="ORF">ATNIH1004_005290</name>
</gene>
<evidence type="ECO:0000256" key="2">
    <source>
        <dbReference type="ARBA" id="ARBA00022827"/>
    </source>
</evidence>
<protein>
    <recommendedName>
        <fullName evidence="4">FAD-binding domain-containing protein</fullName>
    </recommendedName>
</protein>
<dbReference type="GO" id="GO:0071949">
    <property type="term" value="F:FAD binding"/>
    <property type="evidence" value="ECO:0007669"/>
    <property type="project" value="InterPro"/>
</dbReference>
<dbReference type="Pfam" id="PF01494">
    <property type="entry name" value="FAD_binding_3"/>
    <property type="match status" value="1"/>
</dbReference>
<evidence type="ECO:0000256" key="3">
    <source>
        <dbReference type="ARBA" id="ARBA00023002"/>
    </source>
</evidence>
<feature type="domain" description="FAD-binding" evidence="4">
    <location>
        <begin position="10"/>
        <end position="171"/>
    </location>
</feature>
<dbReference type="VEuPathDB" id="FungiDB:EYZ11_010545"/>
<dbReference type="GO" id="GO:0016491">
    <property type="term" value="F:oxidoreductase activity"/>
    <property type="evidence" value="ECO:0007669"/>
    <property type="project" value="UniProtKB-KW"/>
</dbReference>
<evidence type="ECO:0000256" key="1">
    <source>
        <dbReference type="ARBA" id="ARBA00022630"/>
    </source>
</evidence>
<keyword evidence="2" id="KW-0274">FAD</keyword>
<dbReference type="SUPFAM" id="SSF51905">
    <property type="entry name" value="FAD/NAD(P)-binding domain"/>
    <property type="match status" value="1"/>
</dbReference>
<organism evidence="5 6">
    <name type="scientific">Aspergillus tanneri</name>
    <dbReference type="NCBI Taxonomy" id="1220188"/>
    <lineage>
        <taxon>Eukaryota</taxon>
        <taxon>Fungi</taxon>
        <taxon>Dikarya</taxon>
        <taxon>Ascomycota</taxon>
        <taxon>Pezizomycotina</taxon>
        <taxon>Eurotiomycetes</taxon>
        <taxon>Eurotiomycetidae</taxon>
        <taxon>Eurotiales</taxon>
        <taxon>Aspergillaceae</taxon>
        <taxon>Aspergillus</taxon>
        <taxon>Aspergillus subgen. Circumdati</taxon>
    </lineage>
</organism>
<sequence>MDEHHEWETTDVVICGCGPTGALLSAYLGRLSTKHIVLEKESGITTDPRGIALDEDGTCMNRFKFIGGIQKDLQRKAFVEMDYATTEGGTGHVGFICHRQPVLEKHLRSAMKASESCQLRSGCTVMDIQQGAEWSYWQYRDIGGEIHKLMSRFFVGADGKTGFTRTTLNHWGSKWSKLMTVNWQIELPSQKTHPQFHLWSLGYTPEDVYDLFFPVNFRFLCNLLRPSICGRFGLPSDRLWRFEFVVRSEEDGDEMATYSKAREVILPYLTHTGERYGLTSDVQYPEDYGCMAGTLERKQQLEKSLASTIDNGKFVTEVNPFKIFRTCYLFLMNLVPKWRHELQLGRRKEGMVRYQHRPGMPFIPELNGGLCLPQVYCKSVGENKEVFFTDDVVFSLSKRGLFQVLVYLEHWSELESARETVASMKAVARNGVCVAEATYIIQDMVGEPGRGVGSLAAIYQLASADEFAASPLCEGRPEPRHYDPYYLAKSLRGSNYVIVRPDRFIFAACATRGELERAISAAVEYLST</sequence>
<dbReference type="RefSeq" id="XP_033428750.1">
    <property type="nucleotide sequence ID" value="XM_033569944.1"/>
</dbReference>
<keyword evidence="3" id="KW-0560">Oxidoreductase</keyword>
<dbReference type="InterPro" id="IPR050631">
    <property type="entry name" value="PheA/TfdB_FAD_monoxygenase"/>
</dbReference>
<dbReference type="PRINTS" id="PR00420">
    <property type="entry name" value="RNGMNOXGNASE"/>
</dbReference>
<dbReference type="AlphaFoldDB" id="A0A5M9MXM0"/>
<dbReference type="PANTHER" id="PTHR43476:SF3">
    <property type="entry name" value="FAD-BINDING MONOOXYGENASE"/>
    <property type="match status" value="1"/>
</dbReference>
<accession>A0A5M9MXM0</accession>
<dbReference type="OrthoDB" id="10016252at2759"/>
<dbReference type="GeneID" id="54327992"/>
<dbReference type="PANTHER" id="PTHR43476">
    <property type="entry name" value="3-(3-HYDROXY-PHENYL)PROPIONATE/3-HYDROXYCINNAMIC ACID HYDROXYLASE"/>
    <property type="match status" value="1"/>
</dbReference>
<proteinExistence type="predicted"/>
<keyword evidence="1" id="KW-0285">Flavoprotein</keyword>
<name>A0A5M9MXM0_9EURO</name>
<evidence type="ECO:0000313" key="6">
    <source>
        <dbReference type="Proteomes" id="UP000324241"/>
    </source>
</evidence>
<evidence type="ECO:0000313" key="5">
    <source>
        <dbReference type="EMBL" id="KAA8649389.1"/>
    </source>
</evidence>
<evidence type="ECO:0000259" key="4">
    <source>
        <dbReference type="Pfam" id="PF01494"/>
    </source>
</evidence>
<comment type="caution">
    <text evidence="5">The sequence shown here is derived from an EMBL/GenBank/DDBJ whole genome shotgun (WGS) entry which is preliminary data.</text>
</comment>
<dbReference type="InterPro" id="IPR002938">
    <property type="entry name" value="FAD-bd"/>
</dbReference>
<dbReference type="Gene3D" id="3.50.50.60">
    <property type="entry name" value="FAD/NAD(P)-binding domain"/>
    <property type="match status" value="1"/>
</dbReference>